<accession>A0A644XEK8</accession>
<gene>
    <name evidence="2" type="ORF">SDC9_60568</name>
</gene>
<keyword evidence="1" id="KW-0472">Membrane</keyword>
<dbReference type="EMBL" id="VSSQ01002242">
    <property type="protein sequence ID" value="MPM14208.1"/>
    <property type="molecule type" value="Genomic_DNA"/>
</dbReference>
<evidence type="ECO:0000256" key="1">
    <source>
        <dbReference type="SAM" id="Phobius"/>
    </source>
</evidence>
<organism evidence="2">
    <name type="scientific">bioreactor metagenome</name>
    <dbReference type="NCBI Taxonomy" id="1076179"/>
    <lineage>
        <taxon>unclassified sequences</taxon>
        <taxon>metagenomes</taxon>
        <taxon>ecological metagenomes</taxon>
    </lineage>
</organism>
<name>A0A644XEK8_9ZZZZ</name>
<keyword evidence="1" id="KW-0812">Transmembrane</keyword>
<dbReference type="AlphaFoldDB" id="A0A644XEK8"/>
<proteinExistence type="predicted"/>
<comment type="caution">
    <text evidence="2">The sequence shown here is derived from an EMBL/GenBank/DDBJ whole genome shotgun (WGS) entry which is preliminary data.</text>
</comment>
<feature type="transmembrane region" description="Helical" evidence="1">
    <location>
        <begin position="7"/>
        <end position="23"/>
    </location>
</feature>
<reference evidence="2" key="1">
    <citation type="submission" date="2019-08" db="EMBL/GenBank/DDBJ databases">
        <authorList>
            <person name="Kucharzyk K."/>
            <person name="Murdoch R.W."/>
            <person name="Higgins S."/>
            <person name="Loffler F."/>
        </authorList>
    </citation>
    <scope>NUCLEOTIDE SEQUENCE</scope>
</reference>
<protein>
    <submittedName>
        <fullName evidence="2">Uncharacterized protein</fullName>
    </submittedName>
</protein>
<evidence type="ECO:0000313" key="2">
    <source>
        <dbReference type="EMBL" id="MPM14208.1"/>
    </source>
</evidence>
<feature type="transmembrane region" description="Helical" evidence="1">
    <location>
        <begin position="29"/>
        <end position="47"/>
    </location>
</feature>
<sequence>MEMKVKNIYLIIFIIGLALNFILSNDERAYVLISLFGLIGFLVETIFNKLDSKSMENVEDEIK</sequence>
<keyword evidence="1" id="KW-1133">Transmembrane helix</keyword>